<accession>A0A485LVX3</accession>
<dbReference type="InterPro" id="IPR011004">
    <property type="entry name" value="Trimer_LpxA-like_sf"/>
</dbReference>
<evidence type="ECO:0000256" key="1">
    <source>
        <dbReference type="ARBA" id="ARBA00007274"/>
    </source>
</evidence>
<name>A0A485LVX3_9ZZZZ</name>
<dbReference type="Pfam" id="PF13692">
    <property type="entry name" value="Glyco_trans_1_4"/>
    <property type="match status" value="1"/>
</dbReference>
<evidence type="ECO:0000313" key="5">
    <source>
        <dbReference type="EMBL" id="VFU12393.1"/>
    </source>
</evidence>
<dbReference type="InterPro" id="IPR045304">
    <property type="entry name" value="LbH_SAT"/>
</dbReference>
<feature type="domain" description="Glycosyltransferase subfamily 4-like N-terminal" evidence="4">
    <location>
        <begin position="438"/>
        <end position="570"/>
    </location>
</feature>
<dbReference type="Gene3D" id="3.40.50.2000">
    <property type="entry name" value="Glycogen Phosphorylase B"/>
    <property type="match status" value="4"/>
</dbReference>
<dbReference type="CDD" id="cd03354">
    <property type="entry name" value="LbH_SAT"/>
    <property type="match status" value="1"/>
</dbReference>
<evidence type="ECO:0000259" key="4">
    <source>
        <dbReference type="Pfam" id="PF13579"/>
    </source>
</evidence>
<dbReference type="AlphaFoldDB" id="A0A485LVX3"/>
<dbReference type="Pfam" id="PF13579">
    <property type="entry name" value="Glyco_trans_4_4"/>
    <property type="match status" value="1"/>
</dbReference>
<dbReference type="EMBL" id="CAADRN010000083">
    <property type="protein sequence ID" value="VFU12393.1"/>
    <property type="molecule type" value="Genomic_DNA"/>
</dbReference>
<keyword evidence="2" id="KW-1133">Transmembrane helix</keyword>
<dbReference type="Gene3D" id="2.160.10.10">
    <property type="entry name" value="Hexapeptide repeat proteins"/>
    <property type="match status" value="1"/>
</dbReference>
<evidence type="ECO:0000256" key="2">
    <source>
        <dbReference type="SAM" id="Phobius"/>
    </source>
</evidence>
<keyword evidence="5" id="KW-0808">Transferase</keyword>
<gene>
    <name evidence="5" type="ORF">SCFA_1730002</name>
</gene>
<keyword evidence="2" id="KW-0812">Transmembrane</keyword>
<dbReference type="EC" id="2.3.1.30" evidence="5"/>
<keyword evidence="5" id="KW-0012">Acyltransferase</keyword>
<dbReference type="GO" id="GO:0009001">
    <property type="term" value="F:serine O-acetyltransferase activity"/>
    <property type="evidence" value="ECO:0007669"/>
    <property type="project" value="UniProtKB-EC"/>
</dbReference>
<dbReference type="PANTHER" id="PTHR45947">
    <property type="entry name" value="SULFOQUINOVOSYL TRANSFERASE SQD2"/>
    <property type="match status" value="1"/>
</dbReference>
<dbReference type="PANTHER" id="PTHR45947:SF3">
    <property type="entry name" value="SULFOQUINOVOSYL TRANSFERASE SQD2"/>
    <property type="match status" value="1"/>
</dbReference>
<dbReference type="InterPro" id="IPR001451">
    <property type="entry name" value="Hexapep"/>
</dbReference>
<protein>
    <submittedName>
        <fullName evidence="5">Serine acetyltransferase (Modular protein)</fullName>
        <ecNumber evidence="5">2.3.1.30</ecNumber>
    </submittedName>
</protein>
<reference evidence="5" key="1">
    <citation type="submission" date="2019-03" db="EMBL/GenBank/DDBJ databases">
        <authorList>
            <person name="Hao L."/>
        </authorList>
    </citation>
    <scope>NUCLEOTIDE SEQUENCE</scope>
</reference>
<evidence type="ECO:0000259" key="3">
    <source>
        <dbReference type="Pfam" id="PF00534"/>
    </source>
</evidence>
<keyword evidence="2" id="KW-0472">Membrane</keyword>
<feature type="transmembrane region" description="Helical" evidence="2">
    <location>
        <begin position="85"/>
        <end position="103"/>
    </location>
</feature>
<dbReference type="SUPFAM" id="SSF53756">
    <property type="entry name" value="UDP-Glycosyltransferase/glycogen phosphorylase"/>
    <property type="match status" value="2"/>
</dbReference>
<dbReference type="SUPFAM" id="SSF51161">
    <property type="entry name" value="Trimeric LpxA-like enzymes"/>
    <property type="match status" value="1"/>
</dbReference>
<dbReference type="InterPro" id="IPR050194">
    <property type="entry name" value="Glycosyltransferase_grp1"/>
</dbReference>
<feature type="domain" description="Glycosyl transferase family 1" evidence="3">
    <location>
        <begin position="217"/>
        <end position="377"/>
    </location>
</feature>
<dbReference type="GO" id="GO:0016757">
    <property type="term" value="F:glycosyltransferase activity"/>
    <property type="evidence" value="ECO:0007669"/>
    <property type="project" value="InterPro"/>
</dbReference>
<organism evidence="5">
    <name type="scientific">anaerobic digester metagenome</name>
    <dbReference type="NCBI Taxonomy" id="1263854"/>
    <lineage>
        <taxon>unclassified sequences</taxon>
        <taxon>metagenomes</taxon>
        <taxon>ecological metagenomes</taxon>
    </lineage>
</organism>
<proteinExistence type="inferred from homology"/>
<sequence>MDKKNLLVISGLDIWSMGKGKGAQSLYQTLAGYAGSGWQVHFLTGNKSRDSVYDIHPNICIHRFDLPVIKSFYSRRMVSHLAKNLWWIIFQIVALVYGMVLAHREKIDLFYGYDTLGVPCGWLLAKIYRKSFISRFQGTTIGYFKDQKLWRLKYWDQILALKVPSDLLIMTNDGQEEDKLLKYLGVDMSRVKFWMNGINKDYSLPAGFDLQAFKTGLGLAGAEKIVLTVNRLHKWKRIDRVIRAMPGIIEREPRARLVIIGEGEEYTRLAALAAELKIAEKIVFAGSVAHEEVPKYLALADVFVSCNDSANIGNPLLEAMVAGRCIVTLNNGSTGELIQNNVTGMLIEMDQLETMGPVIADLLGDEQKRAALGHQARVFAQRHFWTWQERMEAELALASQMIERKDGSGDKTPVFLMSSVHSWDDPRIFYKEAMTLKQGYSVELHAPAPFRYREVDGIRVYGLKRYRRRLFRFLNWLRLALRALGSRARVYHFHDPELIPLGIMLKLLKRRQKVVYDVHEHNNVTIRTREWIPRPLRGIAAGLVDRLERASAGFFSGVITADAELARKFSGARLVTIVRNFPLASFGRDYLDAGKSSGTSGKEPVVIYVGVMGKERGLETVLETMSLVREKIPEARCLLVGRVSFKGLSPVSREKLKELEEEGVIQITGQVSYEDVMGFLARSSVGWTPFPPILKHRWGIGTKLIEYMAMSLPVVASEYGEGAEVVRAENCGLLVSPLDPAEHARAVIRLLTDQELAGELGRNGREAFLARYSWESQAVRLLEFYRLLLQSKKHEQLISFVREDLSRAMSPVADQSFWVKAGRFLQKPGIWAVLGYRLGRFLYQRRCLPARLLLLLYRILVLLPLKLITGIEIYPETKIGSGFYIEHYGGIFIAPTAVIGRNCTIFQGVTIGAGLGGRKAGVIGDNVVICAGAKVIGDIVVGDNVIIGANSVVTKNVEANTVVAGIPAVVIRRKE</sequence>
<dbReference type="Pfam" id="PF00132">
    <property type="entry name" value="Hexapep"/>
    <property type="match status" value="1"/>
</dbReference>
<dbReference type="CDD" id="cd03801">
    <property type="entry name" value="GT4_PimA-like"/>
    <property type="match status" value="2"/>
</dbReference>
<dbReference type="Pfam" id="PF00534">
    <property type="entry name" value="Glycos_transf_1"/>
    <property type="match status" value="1"/>
</dbReference>
<dbReference type="InterPro" id="IPR028098">
    <property type="entry name" value="Glyco_trans_4-like_N"/>
</dbReference>
<comment type="similarity">
    <text evidence="1">Belongs to the transferase hexapeptide repeat family.</text>
</comment>
<dbReference type="InterPro" id="IPR001296">
    <property type="entry name" value="Glyco_trans_1"/>
</dbReference>